<feature type="domain" description="Nephrocystin 3-like N-terminal" evidence="2">
    <location>
        <begin position="2"/>
        <end position="164"/>
    </location>
</feature>
<dbReference type="InterPro" id="IPR027417">
    <property type="entry name" value="P-loop_NTPase"/>
</dbReference>
<dbReference type="InterPro" id="IPR056884">
    <property type="entry name" value="NPHP3-like_N"/>
</dbReference>
<dbReference type="OrthoDB" id="4760524at2759"/>
<dbReference type="AlphaFoldDB" id="A0A409XDG1"/>
<sequence length="236" mass="26405">MDWVTDSARQEQFLWIYGPAGSGKSSIAQTVAEYCEQKGLLASDYFFSRTAPGRNTDTNLVPTLACQLTVSIPDICAHVAAAIRSDSLIFSRSLQTQLDALVVRPFAQCVLASKHNKGNAYPNLIIIDGLDECQPPDSQRHILSSLSSACRNSSIPIIFLLASRPEQTIREVFNGELNVHTRRLVLDDKYYPNKDIEIYLHSKFGDIKRNHPLALHIPVDWPSTSDVEFWKTCTLL</sequence>
<gene>
    <name evidence="3" type="ORF">CVT25_010482</name>
</gene>
<dbReference type="Pfam" id="PF24883">
    <property type="entry name" value="NPHP3_N"/>
    <property type="match status" value="1"/>
</dbReference>
<dbReference type="SUPFAM" id="SSF52540">
    <property type="entry name" value="P-loop containing nucleoside triphosphate hydrolases"/>
    <property type="match status" value="1"/>
</dbReference>
<proteinExistence type="predicted"/>
<dbReference type="PANTHER" id="PTHR10039">
    <property type="entry name" value="AMELOGENIN"/>
    <property type="match status" value="1"/>
</dbReference>
<protein>
    <recommendedName>
        <fullName evidence="2">Nephrocystin 3-like N-terminal domain-containing protein</fullName>
    </recommendedName>
</protein>
<keyword evidence="4" id="KW-1185">Reference proteome</keyword>
<dbReference type="Gene3D" id="3.40.50.300">
    <property type="entry name" value="P-loop containing nucleotide triphosphate hydrolases"/>
    <property type="match status" value="1"/>
</dbReference>
<comment type="caution">
    <text evidence="3">The sequence shown here is derived from an EMBL/GenBank/DDBJ whole genome shotgun (WGS) entry which is preliminary data.</text>
</comment>
<keyword evidence="1" id="KW-0677">Repeat</keyword>
<organism evidence="3 4">
    <name type="scientific">Psilocybe cyanescens</name>
    <dbReference type="NCBI Taxonomy" id="93625"/>
    <lineage>
        <taxon>Eukaryota</taxon>
        <taxon>Fungi</taxon>
        <taxon>Dikarya</taxon>
        <taxon>Basidiomycota</taxon>
        <taxon>Agaricomycotina</taxon>
        <taxon>Agaricomycetes</taxon>
        <taxon>Agaricomycetidae</taxon>
        <taxon>Agaricales</taxon>
        <taxon>Agaricineae</taxon>
        <taxon>Strophariaceae</taxon>
        <taxon>Psilocybe</taxon>
    </lineage>
</organism>
<dbReference type="InParanoid" id="A0A409XDG1"/>
<evidence type="ECO:0000313" key="4">
    <source>
        <dbReference type="Proteomes" id="UP000283269"/>
    </source>
</evidence>
<dbReference type="PANTHER" id="PTHR10039:SF14">
    <property type="entry name" value="NACHT DOMAIN-CONTAINING PROTEIN"/>
    <property type="match status" value="1"/>
</dbReference>
<evidence type="ECO:0000259" key="2">
    <source>
        <dbReference type="Pfam" id="PF24883"/>
    </source>
</evidence>
<dbReference type="EMBL" id="NHYD01002025">
    <property type="protein sequence ID" value="PPQ88796.1"/>
    <property type="molecule type" value="Genomic_DNA"/>
</dbReference>
<reference evidence="3 4" key="1">
    <citation type="journal article" date="2018" name="Evol. Lett.">
        <title>Horizontal gene cluster transfer increased hallucinogenic mushroom diversity.</title>
        <authorList>
            <person name="Reynolds H.T."/>
            <person name="Vijayakumar V."/>
            <person name="Gluck-Thaler E."/>
            <person name="Korotkin H.B."/>
            <person name="Matheny P.B."/>
            <person name="Slot J.C."/>
        </authorList>
    </citation>
    <scope>NUCLEOTIDE SEQUENCE [LARGE SCALE GENOMIC DNA]</scope>
    <source>
        <strain evidence="3 4">2631</strain>
    </source>
</reference>
<evidence type="ECO:0000256" key="1">
    <source>
        <dbReference type="ARBA" id="ARBA00022737"/>
    </source>
</evidence>
<dbReference type="Proteomes" id="UP000283269">
    <property type="component" value="Unassembled WGS sequence"/>
</dbReference>
<evidence type="ECO:0000313" key="3">
    <source>
        <dbReference type="EMBL" id="PPQ88796.1"/>
    </source>
</evidence>
<name>A0A409XDG1_PSICY</name>
<dbReference type="STRING" id="93625.A0A409XDG1"/>
<accession>A0A409XDG1</accession>